<dbReference type="Pfam" id="PF16486">
    <property type="entry name" value="ArgoN"/>
    <property type="match status" value="1"/>
</dbReference>
<dbReference type="Gene3D" id="3.30.420.10">
    <property type="entry name" value="Ribonuclease H-like superfamily/Ribonuclease H"/>
    <property type="match status" value="1"/>
</dbReference>
<dbReference type="Pfam" id="PF02171">
    <property type="entry name" value="Piwi"/>
    <property type="match status" value="1"/>
</dbReference>
<dbReference type="Gene3D" id="3.40.50.2300">
    <property type="match status" value="1"/>
</dbReference>
<evidence type="ECO:0000259" key="1">
    <source>
        <dbReference type="PROSITE" id="PS50821"/>
    </source>
</evidence>
<dbReference type="PANTHER" id="PTHR22891">
    <property type="entry name" value="EUKARYOTIC TRANSLATION INITIATION FACTOR 2C"/>
    <property type="match status" value="1"/>
</dbReference>
<protein>
    <submittedName>
        <fullName evidence="3">Protein argonaute-2</fullName>
    </submittedName>
</protein>
<comment type="caution">
    <text evidence="3">The sequence shown here is derived from an EMBL/GenBank/DDBJ whole genome shotgun (WGS) entry which is preliminary data.</text>
</comment>
<evidence type="ECO:0000259" key="2">
    <source>
        <dbReference type="PROSITE" id="PS50822"/>
    </source>
</evidence>
<dbReference type="OMA" id="ICESITD"/>
<dbReference type="PROSITE" id="PS50821">
    <property type="entry name" value="PAZ"/>
    <property type="match status" value="1"/>
</dbReference>
<dbReference type="Gene3D" id="2.170.260.10">
    <property type="entry name" value="paz domain"/>
    <property type="match status" value="1"/>
</dbReference>
<proteinExistence type="predicted"/>
<name>A0A226DPD6_FOLCA</name>
<evidence type="ECO:0000313" key="4">
    <source>
        <dbReference type="Proteomes" id="UP000198287"/>
    </source>
</evidence>
<dbReference type="STRING" id="158441.A0A226DPD6"/>
<keyword evidence="4" id="KW-1185">Reference proteome</keyword>
<feature type="domain" description="PAZ" evidence="1">
    <location>
        <begin position="270"/>
        <end position="385"/>
    </location>
</feature>
<dbReference type="SMART" id="SM00950">
    <property type="entry name" value="Piwi"/>
    <property type="match status" value="1"/>
</dbReference>
<dbReference type="InterPro" id="IPR036397">
    <property type="entry name" value="RNaseH_sf"/>
</dbReference>
<dbReference type="GO" id="GO:0003723">
    <property type="term" value="F:RNA binding"/>
    <property type="evidence" value="ECO:0007669"/>
    <property type="project" value="InterPro"/>
</dbReference>
<dbReference type="InterPro" id="IPR036085">
    <property type="entry name" value="PAZ_dom_sf"/>
</dbReference>
<dbReference type="Proteomes" id="UP000198287">
    <property type="component" value="Unassembled WGS sequence"/>
</dbReference>
<organism evidence="3 4">
    <name type="scientific">Folsomia candida</name>
    <name type="common">Springtail</name>
    <dbReference type="NCBI Taxonomy" id="158441"/>
    <lineage>
        <taxon>Eukaryota</taxon>
        <taxon>Metazoa</taxon>
        <taxon>Ecdysozoa</taxon>
        <taxon>Arthropoda</taxon>
        <taxon>Hexapoda</taxon>
        <taxon>Collembola</taxon>
        <taxon>Entomobryomorpha</taxon>
        <taxon>Isotomoidea</taxon>
        <taxon>Isotomidae</taxon>
        <taxon>Proisotominae</taxon>
        <taxon>Folsomia</taxon>
    </lineage>
</organism>
<sequence length="910" mass="102981">MADRKVEVFTSPRPLRVKGEAPLNGKDISVKVNHYKVKQTNAFPKVIYHYDVVILDVDAAARNSAAANAGKKRVEARKEGAGEVAELPARILPLIWKEFAKQNKAALNWTVPFDGRKNVYTAGRLDFPNGDAYSVTMDMDDPDDPDKKRRFKVEMKLVAQVLTSSILEFLRSGMEKGKPVEQPQDVIQGFDVALHHAPAMRYISCNRSFFNQFPENRTSLDLMLELLHGHYQSLCLGEGNNVTLNIDLATKAFYKQTPLHVFIRSACNLDAKDLLDSNLWKEQDIRMASEALKGKLIKYGTGPCDARGVYEKYHQFTANALINQSAEEYTFDITNEKGAKRTINIVQYMQEFKNTKIRNPQWPVVHIGNRNMTNFVPLELCTIITQPYRGKMEPVLTSKMIKGAAMGPEERFKKIEESRKGSKFGECEVLNEFGIHILENPIVIEKASVIAPPVVKTLDSRGAKTIAKVDDKEGKWNFKDKNSREASKRFSDGATLPKWMIFDCDGITKRQAGVADNFIAKLTEVGESLGMRGFRVPKTFVKCYSDASFHPEKKEGWDNKLKRISAAFQQMKAKHFDLIIVILSTDGKDYAHIKSEAEVVYGILTACIKQHNVAKLDNQKIGNFLLKLNAKLRGTNFSIQELSDLYLKERTMILGADVTHPSPNSVAPSIAAVTASFNMSCMGYSMHIQPQRSRQELIENMGEIVSGQLAKFFETNKAYPKRILMFRDGVSEGYFTKVKEVEYEQMKDICESITDSLGIPKIKITFVIVKKRHHTRFQPMGAKDGVGKFQNIPPGTVVDTKIVHPSEREFFLNSHVGIQGTSKPTRYHVIHDDTNFTMGDLQKITYYLCYGFVRCTQPVSYPAATYYAHLAAYRARHLIEKEGENADLKDLERKLTIHPDLAKRYPMFFV</sequence>
<dbReference type="EMBL" id="LNIX01000014">
    <property type="protein sequence ID" value="OXA47083.1"/>
    <property type="molecule type" value="Genomic_DNA"/>
</dbReference>
<dbReference type="OrthoDB" id="10252740at2759"/>
<dbReference type="AlphaFoldDB" id="A0A226DPD6"/>
<dbReference type="SMART" id="SM01163">
    <property type="entry name" value="DUF1785"/>
    <property type="match status" value="1"/>
</dbReference>
<reference evidence="3 4" key="1">
    <citation type="submission" date="2015-12" db="EMBL/GenBank/DDBJ databases">
        <title>The genome of Folsomia candida.</title>
        <authorList>
            <person name="Faddeeva A."/>
            <person name="Derks M.F."/>
            <person name="Anvar Y."/>
            <person name="Smit S."/>
            <person name="Van Straalen N."/>
            <person name="Roelofs D."/>
        </authorList>
    </citation>
    <scope>NUCLEOTIDE SEQUENCE [LARGE SCALE GENOMIC DNA]</scope>
    <source>
        <strain evidence="3 4">VU population</strain>
        <tissue evidence="3">Whole body</tissue>
    </source>
</reference>
<dbReference type="InterPro" id="IPR014811">
    <property type="entry name" value="ArgoL1"/>
</dbReference>
<accession>A0A226DPD6</accession>
<dbReference type="PROSITE" id="PS50822">
    <property type="entry name" value="PIWI"/>
    <property type="match status" value="1"/>
</dbReference>
<dbReference type="SUPFAM" id="SSF53098">
    <property type="entry name" value="Ribonuclease H-like"/>
    <property type="match status" value="1"/>
</dbReference>
<dbReference type="InterPro" id="IPR032474">
    <property type="entry name" value="Argonaute_N"/>
</dbReference>
<dbReference type="Pfam" id="PF08699">
    <property type="entry name" value="ArgoL1"/>
    <property type="match status" value="1"/>
</dbReference>
<dbReference type="CDD" id="cd02846">
    <property type="entry name" value="PAZ_argonaute_like"/>
    <property type="match status" value="1"/>
</dbReference>
<feature type="domain" description="Piwi" evidence="2">
    <location>
        <begin position="578"/>
        <end position="880"/>
    </location>
</feature>
<dbReference type="GO" id="GO:0034587">
    <property type="term" value="P:piRNA processing"/>
    <property type="evidence" value="ECO:0007669"/>
    <property type="project" value="UniProtKB-ARBA"/>
</dbReference>
<dbReference type="InterPro" id="IPR012337">
    <property type="entry name" value="RNaseH-like_sf"/>
</dbReference>
<dbReference type="InterPro" id="IPR003100">
    <property type="entry name" value="PAZ_dom"/>
</dbReference>
<dbReference type="Pfam" id="PF02170">
    <property type="entry name" value="PAZ"/>
    <property type="match status" value="1"/>
</dbReference>
<dbReference type="InterPro" id="IPR003165">
    <property type="entry name" value="Piwi"/>
</dbReference>
<gene>
    <name evidence="3" type="ORF">Fcan01_18340</name>
</gene>
<dbReference type="SUPFAM" id="SSF101690">
    <property type="entry name" value="PAZ domain"/>
    <property type="match status" value="1"/>
</dbReference>
<evidence type="ECO:0000313" key="3">
    <source>
        <dbReference type="EMBL" id="OXA47083.1"/>
    </source>
</evidence>